<dbReference type="Gene3D" id="2.40.50.140">
    <property type="entry name" value="Nucleic acid-binding proteins"/>
    <property type="match status" value="1"/>
</dbReference>
<evidence type="ECO:0000313" key="5">
    <source>
        <dbReference type="Proteomes" id="UP000016923"/>
    </source>
</evidence>
<evidence type="ECO:0000313" key="4">
    <source>
        <dbReference type="EMBL" id="EPE03664.1"/>
    </source>
</evidence>
<dbReference type="OrthoDB" id="274752at2759"/>
<dbReference type="PANTHER" id="PTHR10744:SF1">
    <property type="entry name" value="SMALL RIBOSOMAL SUBUNIT PROTEIN US17M"/>
    <property type="match status" value="1"/>
</dbReference>
<dbReference type="InterPro" id="IPR000266">
    <property type="entry name" value="Ribosomal_uS17"/>
</dbReference>
<evidence type="ECO:0000256" key="2">
    <source>
        <dbReference type="ARBA" id="ARBA00022980"/>
    </source>
</evidence>
<dbReference type="GO" id="GO:0003735">
    <property type="term" value="F:structural constituent of ribosome"/>
    <property type="evidence" value="ECO:0007669"/>
    <property type="project" value="InterPro"/>
</dbReference>
<dbReference type="PANTHER" id="PTHR10744">
    <property type="entry name" value="40S RIBOSOMAL PROTEIN S11 FAMILY MEMBER"/>
    <property type="match status" value="1"/>
</dbReference>
<organism evidence="4 5">
    <name type="scientific">Ophiostoma piceae (strain UAMH 11346)</name>
    <name type="common">Sap stain fungus</name>
    <dbReference type="NCBI Taxonomy" id="1262450"/>
    <lineage>
        <taxon>Eukaryota</taxon>
        <taxon>Fungi</taxon>
        <taxon>Dikarya</taxon>
        <taxon>Ascomycota</taxon>
        <taxon>Pezizomycotina</taxon>
        <taxon>Sordariomycetes</taxon>
        <taxon>Sordariomycetidae</taxon>
        <taxon>Ophiostomatales</taxon>
        <taxon>Ophiostomataceae</taxon>
        <taxon>Ophiostoma</taxon>
    </lineage>
</organism>
<dbReference type="HOGENOM" id="CLU_112095_0_0_1"/>
<dbReference type="CDD" id="cd00364">
    <property type="entry name" value="Ribosomal_uS17"/>
    <property type="match status" value="1"/>
</dbReference>
<dbReference type="EMBL" id="KE148166">
    <property type="protein sequence ID" value="EPE03664.1"/>
    <property type="molecule type" value="Genomic_DNA"/>
</dbReference>
<evidence type="ECO:0000256" key="3">
    <source>
        <dbReference type="ARBA" id="ARBA00023274"/>
    </source>
</evidence>
<dbReference type="InterPro" id="IPR012340">
    <property type="entry name" value="NA-bd_OB-fold"/>
</dbReference>
<evidence type="ECO:0000256" key="1">
    <source>
        <dbReference type="ARBA" id="ARBA00010254"/>
    </source>
</evidence>
<comment type="similarity">
    <text evidence="1">Belongs to the universal ribosomal protein uS17 family.</text>
</comment>
<proteinExistence type="inferred from homology"/>
<reference evidence="4 5" key="1">
    <citation type="journal article" date="2013" name="BMC Genomics">
        <title>The genome and transcriptome of the pine saprophyte Ophiostoma piceae, and a comparison with the bark beetle-associated pine pathogen Grosmannia clavigera.</title>
        <authorList>
            <person name="Haridas S."/>
            <person name="Wang Y."/>
            <person name="Lim L."/>
            <person name="Massoumi Alamouti S."/>
            <person name="Jackman S."/>
            <person name="Docking R."/>
            <person name="Robertson G."/>
            <person name="Birol I."/>
            <person name="Bohlmann J."/>
            <person name="Breuil C."/>
        </authorList>
    </citation>
    <scope>NUCLEOTIDE SEQUENCE [LARGE SCALE GENOMIC DNA]</scope>
    <source>
        <strain evidence="4 5">UAMH 11346</strain>
    </source>
</reference>
<dbReference type="GO" id="GO:0006412">
    <property type="term" value="P:translation"/>
    <property type="evidence" value="ECO:0007669"/>
    <property type="project" value="InterPro"/>
</dbReference>
<dbReference type="OMA" id="VHDPNDS"/>
<keyword evidence="5" id="KW-1185">Reference proteome</keyword>
<keyword evidence="3" id="KW-0687">Ribonucleoprotein</keyword>
<name>S3BQP8_OPHP1</name>
<dbReference type="STRING" id="1262450.S3BQP8"/>
<gene>
    <name evidence="4" type="ORF">F503_01922</name>
</gene>
<sequence length="180" mass="20193">MATHMVAAAKKTFHEVTGVVVKSGLMQKTATVRVGNKEWNPTVQKYFKKPINHLVHDPNDSLRAGDVVAISPGWRTSRHKRFIVDRIISPAGIPIEERPPVPTKEERWAEALAKRAAKDERRAVVKEARSAQEMEEASSRREARKIAKRLAKKAVAEQDDAVRQAEELMRAEEAAAQKQS</sequence>
<dbReference type="eggNOG" id="ENOG502SBJ5">
    <property type="taxonomic scope" value="Eukaryota"/>
</dbReference>
<dbReference type="VEuPathDB" id="FungiDB:F503_01922"/>
<dbReference type="AlphaFoldDB" id="S3BQP8"/>
<protein>
    <submittedName>
        <fullName evidence="4">Ribosomal protein s17</fullName>
    </submittedName>
</protein>
<dbReference type="SUPFAM" id="SSF50249">
    <property type="entry name" value="Nucleic acid-binding proteins"/>
    <property type="match status" value="1"/>
</dbReference>
<dbReference type="GO" id="GO:1990904">
    <property type="term" value="C:ribonucleoprotein complex"/>
    <property type="evidence" value="ECO:0007669"/>
    <property type="project" value="UniProtKB-KW"/>
</dbReference>
<dbReference type="GO" id="GO:0005840">
    <property type="term" value="C:ribosome"/>
    <property type="evidence" value="ECO:0007669"/>
    <property type="project" value="UniProtKB-KW"/>
</dbReference>
<accession>S3BQP8</accession>
<dbReference type="Pfam" id="PF00366">
    <property type="entry name" value="Ribosomal_S17"/>
    <property type="match status" value="1"/>
</dbReference>
<dbReference type="GO" id="GO:0005739">
    <property type="term" value="C:mitochondrion"/>
    <property type="evidence" value="ECO:0007669"/>
    <property type="project" value="TreeGrafter"/>
</dbReference>
<keyword evidence="2 4" id="KW-0689">Ribosomal protein</keyword>
<dbReference type="Proteomes" id="UP000016923">
    <property type="component" value="Unassembled WGS sequence"/>
</dbReference>